<evidence type="ECO:0000313" key="10">
    <source>
        <dbReference type="Proteomes" id="UP001431209"/>
    </source>
</evidence>
<feature type="transmembrane region" description="Helical" evidence="6">
    <location>
        <begin position="208"/>
        <end position="228"/>
    </location>
</feature>
<dbReference type="PROSITE" id="PS51382">
    <property type="entry name" value="SPX"/>
    <property type="match status" value="1"/>
</dbReference>
<organism evidence="9 10">
    <name type="scientific">Acrasis kona</name>
    <dbReference type="NCBI Taxonomy" id="1008807"/>
    <lineage>
        <taxon>Eukaryota</taxon>
        <taxon>Discoba</taxon>
        <taxon>Heterolobosea</taxon>
        <taxon>Tetramitia</taxon>
        <taxon>Eutetramitia</taxon>
        <taxon>Acrasidae</taxon>
        <taxon>Acrasis</taxon>
    </lineage>
</organism>
<dbReference type="InterPro" id="IPR004342">
    <property type="entry name" value="EXS_C"/>
</dbReference>
<dbReference type="PANTHER" id="PTHR10783:SF103">
    <property type="entry name" value="SOLUTE CARRIER FAMILY 53 MEMBER 1"/>
    <property type="match status" value="1"/>
</dbReference>
<comment type="subcellular location">
    <subcellularLocation>
        <location evidence="1">Membrane</location>
        <topology evidence="1">Multi-pass membrane protein</topology>
    </subcellularLocation>
</comment>
<dbReference type="PROSITE" id="PS51380">
    <property type="entry name" value="EXS"/>
    <property type="match status" value="1"/>
</dbReference>
<evidence type="ECO:0000256" key="6">
    <source>
        <dbReference type="SAM" id="Phobius"/>
    </source>
</evidence>
<dbReference type="AlphaFoldDB" id="A0AAW2YZQ5"/>
<feature type="transmembrane region" description="Helical" evidence="6">
    <location>
        <begin position="531"/>
        <end position="548"/>
    </location>
</feature>
<feature type="transmembrane region" description="Helical" evidence="6">
    <location>
        <begin position="248"/>
        <end position="273"/>
    </location>
</feature>
<dbReference type="GO" id="GO:0016036">
    <property type="term" value="P:cellular response to phosphate starvation"/>
    <property type="evidence" value="ECO:0007669"/>
    <property type="project" value="TreeGrafter"/>
</dbReference>
<feature type="transmembrane region" description="Helical" evidence="6">
    <location>
        <begin position="485"/>
        <end position="510"/>
    </location>
</feature>
<reference evidence="9 10" key="1">
    <citation type="submission" date="2024-03" db="EMBL/GenBank/DDBJ databases">
        <title>The Acrasis kona genome and developmental transcriptomes reveal deep origins of eukaryotic multicellular pathways.</title>
        <authorList>
            <person name="Sheikh S."/>
            <person name="Fu C.-J."/>
            <person name="Brown M.W."/>
            <person name="Baldauf S.L."/>
        </authorList>
    </citation>
    <scope>NUCLEOTIDE SEQUENCE [LARGE SCALE GENOMIC DNA]</scope>
    <source>
        <strain evidence="9 10">ATCC MYA-3509</strain>
    </source>
</reference>
<dbReference type="EMBL" id="JAOPGA020000917">
    <property type="protein sequence ID" value="KAL0482958.1"/>
    <property type="molecule type" value="Genomic_DNA"/>
</dbReference>
<keyword evidence="5 6" id="KW-0472">Membrane</keyword>
<dbReference type="GO" id="GO:0000822">
    <property type="term" value="F:inositol hexakisphosphate binding"/>
    <property type="evidence" value="ECO:0007669"/>
    <property type="project" value="TreeGrafter"/>
</dbReference>
<sequence>WEQYFINYKDLKKIVDSVRDKERKKSGQLSKCYPWVFRSKDSTTMKSKYLEEWESFEKMLGNEMDKACSFFNYKIKELRHRQSLMDTQYQKYLSLGEQATVRQREMLKRVMDDHYRSVRYVEHFRVLNITAVHRLVYKFDKALRLMSLAGLSKKYKQIADSETFCPPTEIQNFIIQNEKLIKSLFKGDDTEMKRILRVQPIVYNQKEVFTTGLLSGISFLLTIVAIYMYCTQYITLPQQPPYTGSCFFLFQVVGGFVFFGMLFVVNTFIWSLKSINYIFLLDMDVRYYMSRWHFANYALLQYIILFVFMNLYISFAVLDTTTFNMGITPWVMPYVMLLILLILFLSPFELLFSRLRTWIVKRIARGLMAPFLRVTFADFFFWDQMCSLAQFLYELSFFWCTYPIFTNENEFCYFGTPQLVQWASVLPYWVRTMQSIRKIYSHPKRHWKRNLINVGKYASMIIAQLLIYLDIVIHGRRTGWNGLRIPYVIVYILSVNYALVWDIFFDWGIFVFTRRERRRGEKTNGLLYRDVLYHPVWYYIATLLNFIIRNIQVSQYLLRIYMPASLYSWIPVPAAFTEVFRRFIWNIFRLEFEVLANRDSYRVVQDLPLTFESTGTEKIRACYNESLTIAPLPLSKKIKNLFLFSAHRRIPKAKDLPPSPSIVRLDGHMSLPFGLPTQWTADLHEMKRKRDEEFVEKGWCINEGKPQTRNLEVKIEMNDGVM</sequence>
<evidence type="ECO:0000259" key="8">
    <source>
        <dbReference type="PROSITE" id="PS51382"/>
    </source>
</evidence>
<feature type="domain" description="EXS" evidence="7">
    <location>
        <begin position="411"/>
        <end position="621"/>
    </location>
</feature>
<evidence type="ECO:0000256" key="1">
    <source>
        <dbReference type="ARBA" id="ARBA00004141"/>
    </source>
</evidence>
<dbReference type="InterPro" id="IPR004331">
    <property type="entry name" value="SPX_dom"/>
</dbReference>
<comment type="caution">
    <text evidence="9">The sequence shown here is derived from an EMBL/GenBank/DDBJ whole genome shotgun (WGS) entry which is preliminary data.</text>
</comment>
<evidence type="ECO:0000256" key="5">
    <source>
        <dbReference type="ARBA" id="ARBA00023136"/>
    </source>
</evidence>
<keyword evidence="4 6" id="KW-1133">Transmembrane helix</keyword>
<feature type="domain" description="SPX" evidence="8">
    <location>
        <begin position="1"/>
        <end position="153"/>
    </location>
</feature>
<gene>
    <name evidence="9" type="ORF">AKO1_014106</name>
</gene>
<dbReference type="CDD" id="cd14447">
    <property type="entry name" value="SPX"/>
    <property type="match status" value="1"/>
</dbReference>
<dbReference type="Pfam" id="PF03124">
    <property type="entry name" value="EXS"/>
    <property type="match status" value="1"/>
</dbReference>
<dbReference type="PANTHER" id="PTHR10783">
    <property type="entry name" value="XENOTROPIC AND POLYTROPIC RETROVIRUS RECEPTOR 1-RELATED"/>
    <property type="match status" value="1"/>
</dbReference>
<dbReference type="GO" id="GO:0006817">
    <property type="term" value="P:phosphate ion transport"/>
    <property type="evidence" value="ECO:0007669"/>
    <property type="project" value="TreeGrafter"/>
</dbReference>
<evidence type="ECO:0000256" key="2">
    <source>
        <dbReference type="ARBA" id="ARBA00009665"/>
    </source>
</evidence>
<comment type="similarity">
    <text evidence="2">Belongs to the SYG1 (TC 2.A.94) family.</text>
</comment>
<feature type="transmembrane region" description="Helical" evidence="6">
    <location>
        <begin position="330"/>
        <end position="351"/>
    </location>
</feature>
<feature type="transmembrane region" description="Helical" evidence="6">
    <location>
        <begin position="294"/>
        <end position="318"/>
    </location>
</feature>
<feature type="transmembrane region" description="Helical" evidence="6">
    <location>
        <begin position="451"/>
        <end position="473"/>
    </location>
</feature>
<dbReference type="GO" id="GO:0005886">
    <property type="term" value="C:plasma membrane"/>
    <property type="evidence" value="ECO:0007669"/>
    <property type="project" value="TreeGrafter"/>
</dbReference>
<accession>A0AAW2YZQ5</accession>
<name>A0AAW2YZQ5_9EUKA</name>
<evidence type="ECO:0000256" key="4">
    <source>
        <dbReference type="ARBA" id="ARBA00022989"/>
    </source>
</evidence>
<feature type="non-terminal residue" evidence="9">
    <location>
        <position position="1"/>
    </location>
</feature>
<keyword evidence="10" id="KW-1185">Reference proteome</keyword>
<protein>
    <recommendedName>
        <fullName evidence="11">Xenotropic and polytropic retrovirus receptor 1</fullName>
    </recommendedName>
</protein>
<dbReference type="GO" id="GO:0005794">
    <property type="term" value="C:Golgi apparatus"/>
    <property type="evidence" value="ECO:0007669"/>
    <property type="project" value="TreeGrafter"/>
</dbReference>
<evidence type="ECO:0000256" key="3">
    <source>
        <dbReference type="ARBA" id="ARBA00022692"/>
    </source>
</evidence>
<proteinExistence type="inferred from homology"/>
<keyword evidence="3 6" id="KW-0812">Transmembrane</keyword>
<evidence type="ECO:0000259" key="7">
    <source>
        <dbReference type="PROSITE" id="PS51380"/>
    </source>
</evidence>
<evidence type="ECO:0008006" key="11">
    <source>
        <dbReference type="Google" id="ProtNLM"/>
    </source>
</evidence>
<dbReference type="Proteomes" id="UP001431209">
    <property type="component" value="Unassembled WGS sequence"/>
</dbReference>
<evidence type="ECO:0000313" key="9">
    <source>
        <dbReference type="EMBL" id="KAL0482958.1"/>
    </source>
</evidence>